<proteinExistence type="predicted"/>
<reference evidence="2" key="1">
    <citation type="journal article" date="2023" name="Hortic. Res.">
        <title>A chromosome-level phased genome enabling allele-level studies in sweet orange: a case study on citrus Huanglongbing tolerance.</title>
        <authorList>
            <person name="Wu B."/>
            <person name="Yu Q."/>
            <person name="Deng Z."/>
            <person name="Duan Y."/>
            <person name="Luo F."/>
            <person name="Gmitter F. Jr."/>
        </authorList>
    </citation>
    <scope>NUCLEOTIDE SEQUENCE [LARGE SCALE GENOMIC DNA]</scope>
    <source>
        <strain evidence="2">cv. Valencia</strain>
    </source>
</reference>
<protein>
    <submittedName>
        <fullName evidence="1">Uncharacterized protein</fullName>
    </submittedName>
</protein>
<sequence>MLDTRFKQHQDDVIGTVLTTLHAGSVLLTFYPNFNLSLQDPNLPTTLKVQVQIQGTEQISSAKIATLHHQLVYRLQNHALDLPTPEHHSDTLMVLAESDQIPTIIQIPRQIPRHELIKLMPLEWISNYEQFHNNTAPIQTSESMFERRQDGTIRMTFKPPPSAPQEPHRLSFTYSSMIAAVQTAQEDLPITGFNSEGYLVYPAKQNGHFLWDAPGSGMYIQRQLTASNLVLDNISLGKIFQLAKTCLDKLCEQKQFFKELLKDKDPFRSACKKPYLQIKCKKKKDCDCSPKKKRNFKKFRNPEFSSRPRRSRKPYRFFRKKSSSSRDFKRRKSSRCFICKKKGHYAKDCPNKREKSIRLVEHLQATTDYSPEKDELEFYFSEQDEPNDETMFALQNSSDDSDSDQSQVIFHQQLLSLDTSIPIPSIELQILPSKFQRPVPAIVLIDTGAQRSMLNPHILPPEYWTEYEEHFKAVNGKLFTTSLITKKPIGIQIFPNCVI</sequence>
<evidence type="ECO:0000313" key="2">
    <source>
        <dbReference type="Proteomes" id="UP000829398"/>
    </source>
</evidence>
<evidence type="ECO:0000313" key="1">
    <source>
        <dbReference type="EMBL" id="KAH9801899.1"/>
    </source>
</evidence>
<accession>A0ACB8NUT9</accession>
<comment type="caution">
    <text evidence="1">The sequence shown here is derived from an EMBL/GenBank/DDBJ whole genome shotgun (WGS) entry which is preliminary data.</text>
</comment>
<organism evidence="1 2">
    <name type="scientific">Citrus sinensis</name>
    <name type="common">Sweet orange</name>
    <name type="synonym">Citrus aurantium var. sinensis</name>
    <dbReference type="NCBI Taxonomy" id="2711"/>
    <lineage>
        <taxon>Eukaryota</taxon>
        <taxon>Viridiplantae</taxon>
        <taxon>Streptophyta</taxon>
        <taxon>Embryophyta</taxon>
        <taxon>Tracheophyta</taxon>
        <taxon>Spermatophyta</taxon>
        <taxon>Magnoliopsida</taxon>
        <taxon>eudicotyledons</taxon>
        <taxon>Gunneridae</taxon>
        <taxon>Pentapetalae</taxon>
        <taxon>rosids</taxon>
        <taxon>malvids</taxon>
        <taxon>Sapindales</taxon>
        <taxon>Rutaceae</taxon>
        <taxon>Aurantioideae</taxon>
        <taxon>Citrus</taxon>
    </lineage>
</organism>
<dbReference type="EMBL" id="CM039170">
    <property type="protein sequence ID" value="KAH9801899.1"/>
    <property type="molecule type" value="Genomic_DNA"/>
</dbReference>
<gene>
    <name evidence="1" type="ORF">KPL71_001196</name>
</gene>
<name>A0ACB8NUT9_CITSI</name>
<dbReference type="Proteomes" id="UP000829398">
    <property type="component" value="Chromosome 1"/>
</dbReference>
<keyword evidence="2" id="KW-1185">Reference proteome</keyword>